<dbReference type="CDD" id="cd08817">
    <property type="entry name" value="CARD_RIG-I_r2"/>
    <property type="match status" value="1"/>
</dbReference>
<keyword evidence="14" id="KW-0067">ATP-binding</keyword>
<evidence type="ECO:0000256" key="2">
    <source>
        <dbReference type="ARBA" id="ARBA00006866"/>
    </source>
</evidence>
<dbReference type="InterPro" id="IPR031964">
    <property type="entry name" value="CARD_dom"/>
</dbReference>
<dbReference type="GO" id="GO:0003724">
    <property type="term" value="F:RNA helicase activity"/>
    <property type="evidence" value="ECO:0007669"/>
    <property type="project" value="UniProtKB-EC"/>
</dbReference>
<dbReference type="GO" id="GO:0003725">
    <property type="term" value="F:double-stranded RNA binding"/>
    <property type="evidence" value="ECO:0007669"/>
    <property type="project" value="TreeGrafter"/>
</dbReference>
<dbReference type="InterPro" id="IPR021673">
    <property type="entry name" value="RLR_CTR"/>
</dbReference>
<evidence type="ECO:0000256" key="9">
    <source>
        <dbReference type="ARBA" id="ARBA00022737"/>
    </source>
</evidence>
<proteinExistence type="inferred from homology"/>
<keyword evidence="12" id="KW-0347">Helicase</keyword>
<evidence type="ECO:0000256" key="18">
    <source>
        <dbReference type="ARBA" id="ARBA00023118"/>
    </source>
</evidence>
<dbReference type="InterPro" id="IPR038557">
    <property type="entry name" value="RLR_C_sf"/>
</dbReference>
<dbReference type="Gene3D" id="3.40.50.300">
    <property type="entry name" value="P-loop containing nucleotide triphosphate hydrolases"/>
    <property type="match status" value="2"/>
</dbReference>
<evidence type="ECO:0000256" key="6">
    <source>
        <dbReference type="ARBA" id="ARBA00022553"/>
    </source>
</evidence>
<dbReference type="FunFam" id="2.170.150.30:FF:000001">
    <property type="entry name" value="Probable ATP-dependent RNA helicase DDX58"/>
    <property type="match status" value="1"/>
</dbReference>
<dbReference type="InterPro" id="IPR014001">
    <property type="entry name" value="Helicase_ATP-bd"/>
</dbReference>
<dbReference type="SMART" id="SM00490">
    <property type="entry name" value="HELICc"/>
    <property type="match status" value="1"/>
</dbReference>
<dbReference type="PANTHER" id="PTHR14074:SF16">
    <property type="entry name" value="ANTIVIRAL INNATE IMMUNE RESPONSE RECEPTOR RIG-I"/>
    <property type="match status" value="1"/>
</dbReference>
<feature type="domain" description="RLR CTR" evidence="22">
    <location>
        <begin position="788"/>
        <end position="919"/>
    </location>
</feature>
<reference evidence="23" key="1">
    <citation type="journal article" date="2023" name="Science">
        <title>Genome structures resolve the early diversification of teleost fishes.</title>
        <authorList>
            <person name="Parey E."/>
            <person name="Louis A."/>
            <person name="Montfort J."/>
            <person name="Bouchez O."/>
            <person name="Roques C."/>
            <person name="Iampietro C."/>
            <person name="Lluch J."/>
            <person name="Castinel A."/>
            <person name="Donnadieu C."/>
            <person name="Desvignes T."/>
            <person name="Floi Bucao C."/>
            <person name="Jouanno E."/>
            <person name="Wen M."/>
            <person name="Mejri S."/>
            <person name="Dirks R."/>
            <person name="Jansen H."/>
            <person name="Henkel C."/>
            <person name="Chen W.J."/>
            <person name="Zahm M."/>
            <person name="Cabau C."/>
            <person name="Klopp C."/>
            <person name="Thompson A.W."/>
            <person name="Robinson-Rechavi M."/>
            <person name="Braasch I."/>
            <person name="Lecointre G."/>
            <person name="Bobe J."/>
            <person name="Postlethwait J.H."/>
            <person name="Berthelot C."/>
            <person name="Roest Crollius H."/>
            <person name="Guiguen Y."/>
        </authorList>
    </citation>
    <scope>NUCLEOTIDE SEQUENCE</scope>
    <source>
        <strain evidence="23">NC1722</strain>
    </source>
</reference>
<dbReference type="GO" id="GO:0008270">
    <property type="term" value="F:zinc ion binding"/>
    <property type="evidence" value="ECO:0007669"/>
    <property type="project" value="TreeGrafter"/>
</dbReference>
<dbReference type="GO" id="GO:0016787">
    <property type="term" value="F:hydrolase activity"/>
    <property type="evidence" value="ECO:0007669"/>
    <property type="project" value="UniProtKB-KW"/>
</dbReference>
<evidence type="ECO:0000256" key="17">
    <source>
        <dbReference type="ARBA" id="ARBA00022884"/>
    </source>
</evidence>
<dbReference type="GO" id="GO:0005737">
    <property type="term" value="C:cytoplasm"/>
    <property type="evidence" value="ECO:0007669"/>
    <property type="project" value="UniProtKB-SubCell"/>
</dbReference>
<dbReference type="InterPro" id="IPR027417">
    <property type="entry name" value="P-loop_NTPase"/>
</dbReference>
<dbReference type="InterPro" id="IPR042145">
    <property type="entry name" value="CARD_RIG-I_r2"/>
</dbReference>
<evidence type="ECO:0000256" key="13">
    <source>
        <dbReference type="ARBA" id="ARBA00022833"/>
    </source>
</evidence>
<dbReference type="InterPro" id="IPR041204">
    <property type="entry name" value="RIG-I-like_C"/>
</dbReference>
<dbReference type="Pfam" id="PF18119">
    <property type="entry name" value="RIG-I_C"/>
    <property type="match status" value="1"/>
</dbReference>
<keyword evidence="9" id="KW-0677">Repeat</keyword>
<evidence type="ECO:0000256" key="10">
    <source>
        <dbReference type="ARBA" id="ARBA00022741"/>
    </source>
</evidence>
<evidence type="ECO:0000256" key="1">
    <source>
        <dbReference type="ARBA" id="ARBA00004496"/>
    </source>
</evidence>
<evidence type="ECO:0000259" key="20">
    <source>
        <dbReference type="PROSITE" id="PS51192"/>
    </source>
</evidence>
<organism evidence="23 24">
    <name type="scientific">Aldrovandia affinis</name>
    <dbReference type="NCBI Taxonomy" id="143900"/>
    <lineage>
        <taxon>Eukaryota</taxon>
        <taxon>Metazoa</taxon>
        <taxon>Chordata</taxon>
        <taxon>Craniata</taxon>
        <taxon>Vertebrata</taxon>
        <taxon>Euteleostomi</taxon>
        <taxon>Actinopterygii</taxon>
        <taxon>Neopterygii</taxon>
        <taxon>Teleostei</taxon>
        <taxon>Notacanthiformes</taxon>
        <taxon>Halosauridae</taxon>
        <taxon>Aldrovandia</taxon>
    </lineage>
</organism>
<dbReference type="Pfam" id="PF11648">
    <property type="entry name" value="RIG-I_C-RD"/>
    <property type="match status" value="1"/>
</dbReference>
<dbReference type="CDD" id="cd08816">
    <property type="entry name" value="CARD_RIG-I_r1"/>
    <property type="match status" value="1"/>
</dbReference>
<keyword evidence="18" id="KW-0051">Antiviral defense</keyword>
<evidence type="ECO:0000256" key="7">
    <source>
        <dbReference type="ARBA" id="ARBA00022588"/>
    </source>
</evidence>
<evidence type="ECO:0000313" key="24">
    <source>
        <dbReference type="Proteomes" id="UP001221898"/>
    </source>
</evidence>
<dbReference type="GO" id="GO:0140374">
    <property type="term" value="P:antiviral innate immune response"/>
    <property type="evidence" value="ECO:0007669"/>
    <property type="project" value="TreeGrafter"/>
</dbReference>
<dbReference type="GO" id="GO:0002753">
    <property type="term" value="P:cytoplasmic pattern recognition receptor signaling pathway"/>
    <property type="evidence" value="ECO:0007669"/>
    <property type="project" value="TreeGrafter"/>
</dbReference>
<dbReference type="Gene3D" id="1.10.533.10">
    <property type="entry name" value="Death Domain, Fas"/>
    <property type="match status" value="2"/>
</dbReference>
<dbReference type="CDD" id="cd12090">
    <property type="entry name" value="MDA5_ID"/>
    <property type="match status" value="1"/>
</dbReference>
<feature type="domain" description="Helicase ATP-binding" evidence="20">
    <location>
        <begin position="245"/>
        <end position="425"/>
    </location>
</feature>
<keyword evidence="16" id="KW-0391">Immunity</keyword>
<sequence>MYELEKENLKRFSDYIVQIIRPSYIKGFMTAYLDIEIVERILSEENTSVTSAAQMLLQKICHLEERGWFQALLDELLAVEYTGLYEAIKEWDFEKLEEIRHHKVFLEKIEASLTKHIKPLEIVTYMSECIINREREEIRAISEQKGPIAGSEKLTECLKRSDKSNWFKLLALALQECNCAYALDLLDPDSNNGKEVDSMDRNGETATVSFEYREEAANESLTEKHNGAAGASAVPKLRAYQRELAVPSFNGENNIICAPTGCGKTIVALAICEHHLKAKADQKAKIVFMATKVDLFEQQYKLFKDHFNNIDEEVRITGLCGDWGEQISMDIIVKSNDIIMLTPKILENALERKYIPSLSVFTLLIFDECHNATGKHPYNILMANYLDTKLSDRNELLPQIVGLTASVGIGTFKDQPGAEHQICQLCANLDVRVISTVNDNKEDLMSFVHIPEKVVFEVEKRSGDPFISIIRNIMSRIEELAKSVYDIESLSNIVNHDYGTQKYEQWIVDVQKRCRVLQLEDKEKERQVCRALFNYTEHLRKYNDALIINEDARAKDALGYLEAFFEQVREAGFDETEQKLTACFDVQHPHLVQLTQGGQENPKLEKLKFILDEQYRNNEQTRTLLFVRTRALADALKKWIEETCSLKFLKPGVLIGRGRRSDLIDSGMTHTSKKGVVESFKNSDQSKILIATSVADEGIDIPQCNLVLLYEYVGNVVKMVQVRGRGRAEGSKCFFISDKKERVEKEFANMHHEKIVDKAVANLQISRKYMLAKIDNFQKEDKMVRDHAKSMPERPRTDGSFELLCGKCKISACFTDDLRVALESQHIVVDRTIFNRCDRKPHRRPKRFGDFEKKMKMFCKECKQDWGIISSYMNVVDLPVIKIESFVVKNCTTNNQDYFRSWKEVPFAIREFDVKDIQPFLTSD</sequence>
<keyword evidence="7" id="KW-0399">Innate immunity</keyword>
<evidence type="ECO:0000259" key="21">
    <source>
        <dbReference type="PROSITE" id="PS51194"/>
    </source>
</evidence>
<keyword evidence="4" id="KW-0963">Cytoplasm</keyword>
<evidence type="ECO:0000256" key="16">
    <source>
        <dbReference type="ARBA" id="ARBA00022859"/>
    </source>
</evidence>
<feature type="domain" description="Helicase C-terminal" evidence="21">
    <location>
        <begin position="603"/>
        <end position="771"/>
    </location>
</feature>
<keyword evidence="6" id="KW-0597">Phosphoprotein</keyword>
<keyword evidence="15" id="KW-0832">Ubl conjugation</keyword>
<dbReference type="PANTHER" id="PTHR14074">
    <property type="entry name" value="HELICASE WITH DEATH DOMAIN-RELATED"/>
    <property type="match status" value="1"/>
</dbReference>
<dbReference type="Pfam" id="PF00270">
    <property type="entry name" value="DEAD"/>
    <property type="match status" value="1"/>
</dbReference>
<evidence type="ECO:0000256" key="5">
    <source>
        <dbReference type="ARBA" id="ARBA00022499"/>
    </source>
</evidence>
<keyword evidence="11" id="KW-0378">Hydrolase</keyword>
<evidence type="ECO:0000256" key="3">
    <source>
        <dbReference type="ARBA" id="ARBA00012552"/>
    </source>
</evidence>
<dbReference type="EMBL" id="JAINUG010000057">
    <property type="protein sequence ID" value="KAJ8403691.1"/>
    <property type="molecule type" value="Genomic_DNA"/>
</dbReference>
<dbReference type="Pfam" id="PF00271">
    <property type="entry name" value="Helicase_C"/>
    <property type="match status" value="1"/>
</dbReference>
<accession>A0AAD7WNL7</accession>
<evidence type="ECO:0000256" key="14">
    <source>
        <dbReference type="ARBA" id="ARBA00022840"/>
    </source>
</evidence>
<name>A0AAD7WNL7_9TELE</name>
<keyword evidence="13" id="KW-0862">Zinc</keyword>
<keyword evidence="8" id="KW-0479">Metal-binding</keyword>
<dbReference type="PROSITE" id="PS51789">
    <property type="entry name" value="RLR_CTR"/>
    <property type="match status" value="1"/>
</dbReference>
<evidence type="ECO:0000256" key="12">
    <source>
        <dbReference type="ARBA" id="ARBA00022806"/>
    </source>
</evidence>
<dbReference type="AlphaFoldDB" id="A0AAD7WNL7"/>
<protein>
    <recommendedName>
        <fullName evidence="3">RNA helicase</fullName>
        <ecNumber evidence="3">3.6.4.13</ecNumber>
    </recommendedName>
</protein>
<comment type="similarity">
    <text evidence="2">Belongs to the helicase family. RLR subfamily.</text>
</comment>
<evidence type="ECO:0000256" key="4">
    <source>
        <dbReference type="ARBA" id="ARBA00022490"/>
    </source>
</evidence>
<keyword evidence="10" id="KW-0547">Nucleotide-binding</keyword>
<dbReference type="InterPro" id="IPR011029">
    <property type="entry name" value="DEATH-like_dom_sf"/>
</dbReference>
<evidence type="ECO:0000256" key="11">
    <source>
        <dbReference type="ARBA" id="ARBA00022801"/>
    </source>
</evidence>
<evidence type="ECO:0000313" key="23">
    <source>
        <dbReference type="EMBL" id="KAJ8403691.1"/>
    </source>
</evidence>
<dbReference type="SMART" id="SM00487">
    <property type="entry name" value="DEXDc"/>
    <property type="match status" value="1"/>
</dbReference>
<evidence type="ECO:0000256" key="15">
    <source>
        <dbReference type="ARBA" id="ARBA00022843"/>
    </source>
</evidence>
<comment type="catalytic activity">
    <reaction evidence="19">
        <text>ATP + H2O = ADP + phosphate + H(+)</text>
        <dbReference type="Rhea" id="RHEA:13065"/>
        <dbReference type="ChEBI" id="CHEBI:15377"/>
        <dbReference type="ChEBI" id="CHEBI:15378"/>
        <dbReference type="ChEBI" id="CHEBI:30616"/>
        <dbReference type="ChEBI" id="CHEBI:43474"/>
        <dbReference type="ChEBI" id="CHEBI:456216"/>
        <dbReference type="EC" id="3.6.4.13"/>
    </reaction>
    <physiologicalReaction direction="left-to-right" evidence="19">
        <dbReference type="Rhea" id="RHEA:13066"/>
    </physiologicalReaction>
</comment>
<comment type="subcellular location">
    <subcellularLocation>
        <location evidence="1">Cytoplasm</location>
    </subcellularLocation>
</comment>
<dbReference type="Pfam" id="PF16739">
    <property type="entry name" value="CARD_2"/>
    <property type="match status" value="2"/>
</dbReference>
<keyword evidence="24" id="KW-1185">Reference proteome</keyword>
<dbReference type="EC" id="3.6.4.13" evidence="3"/>
<dbReference type="CDD" id="cd15805">
    <property type="entry name" value="RIG-I_C"/>
    <property type="match status" value="1"/>
</dbReference>
<dbReference type="Gene3D" id="2.170.150.30">
    <property type="entry name" value="RIG-I-like receptor, C-terminal regulatory domain"/>
    <property type="match status" value="1"/>
</dbReference>
<dbReference type="FunFam" id="3.40.50.300:FF:001233">
    <property type="entry name" value="Probable ATP-dependent RNA helicase DDX58"/>
    <property type="match status" value="1"/>
</dbReference>
<evidence type="ECO:0000259" key="22">
    <source>
        <dbReference type="PROSITE" id="PS51789"/>
    </source>
</evidence>
<gene>
    <name evidence="23" type="ORF">AAFF_G00350170</name>
</gene>
<dbReference type="InterPro" id="IPR011545">
    <property type="entry name" value="DEAD/DEAH_box_helicase_dom"/>
</dbReference>
<dbReference type="InterPro" id="IPR051363">
    <property type="entry name" value="RLR_Helicase"/>
</dbReference>
<evidence type="ECO:0000256" key="19">
    <source>
        <dbReference type="ARBA" id="ARBA00049390"/>
    </source>
</evidence>
<evidence type="ECO:0000256" key="8">
    <source>
        <dbReference type="ARBA" id="ARBA00022723"/>
    </source>
</evidence>
<dbReference type="GO" id="GO:0003727">
    <property type="term" value="F:single-stranded RNA binding"/>
    <property type="evidence" value="ECO:0007669"/>
    <property type="project" value="TreeGrafter"/>
</dbReference>
<keyword evidence="17" id="KW-0694">RNA-binding</keyword>
<dbReference type="GO" id="GO:0005524">
    <property type="term" value="F:ATP binding"/>
    <property type="evidence" value="ECO:0007669"/>
    <property type="project" value="UniProtKB-KW"/>
</dbReference>
<dbReference type="Proteomes" id="UP001221898">
    <property type="component" value="Unassembled WGS sequence"/>
</dbReference>
<keyword evidence="5" id="KW-1017">Isopeptide bond</keyword>
<dbReference type="InterPro" id="IPR001650">
    <property type="entry name" value="Helicase_C-like"/>
</dbReference>
<dbReference type="SUPFAM" id="SSF52540">
    <property type="entry name" value="P-loop containing nucleoside triphosphate hydrolases"/>
    <property type="match status" value="2"/>
</dbReference>
<dbReference type="Gene3D" id="1.20.1320.30">
    <property type="match status" value="1"/>
</dbReference>
<comment type="caution">
    <text evidence="23">The sequence shown here is derived from an EMBL/GenBank/DDBJ whole genome shotgun (WGS) entry which is preliminary data.</text>
</comment>
<dbReference type="PROSITE" id="PS51194">
    <property type="entry name" value="HELICASE_CTER"/>
    <property type="match status" value="1"/>
</dbReference>
<dbReference type="PROSITE" id="PS51192">
    <property type="entry name" value="HELICASE_ATP_BIND_1"/>
    <property type="match status" value="1"/>
</dbReference>